<feature type="domain" description="Thiamine pyrophosphate enzyme N-terminal TPP-binding" evidence="6">
    <location>
        <begin position="4"/>
        <end position="122"/>
    </location>
</feature>
<dbReference type="Pfam" id="PF00205">
    <property type="entry name" value="TPP_enzyme_M"/>
    <property type="match status" value="1"/>
</dbReference>
<dbReference type="GO" id="GO:0005948">
    <property type="term" value="C:acetolactate synthase complex"/>
    <property type="evidence" value="ECO:0007669"/>
    <property type="project" value="TreeGrafter"/>
</dbReference>
<organism evidence="7 8">
    <name type="scientific">Gymnodinialimonas ceratoperidinii</name>
    <dbReference type="NCBI Taxonomy" id="2856823"/>
    <lineage>
        <taxon>Bacteria</taxon>
        <taxon>Pseudomonadati</taxon>
        <taxon>Pseudomonadota</taxon>
        <taxon>Alphaproteobacteria</taxon>
        <taxon>Rhodobacterales</taxon>
        <taxon>Paracoccaceae</taxon>
        <taxon>Gymnodinialimonas</taxon>
    </lineage>
</organism>
<dbReference type="InterPro" id="IPR012000">
    <property type="entry name" value="Thiamin_PyroP_enz_cen_dom"/>
</dbReference>
<dbReference type="GO" id="GO:0030976">
    <property type="term" value="F:thiamine pyrophosphate binding"/>
    <property type="evidence" value="ECO:0007669"/>
    <property type="project" value="InterPro"/>
</dbReference>
<dbReference type="PANTHER" id="PTHR18968:SF13">
    <property type="entry name" value="ACETOLACTATE SYNTHASE CATALYTIC SUBUNIT, MITOCHONDRIAL"/>
    <property type="match status" value="1"/>
</dbReference>
<accession>A0A8F6TXS9</accession>
<dbReference type="CDD" id="cd07035">
    <property type="entry name" value="TPP_PYR_POX_like"/>
    <property type="match status" value="1"/>
</dbReference>
<keyword evidence="2 3" id="KW-0786">Thiamine pyrophosphate</keyword>
<dbReference type="Pfam" id="PF02776">
    <property type="entry name" value="TPP_enzyme_N"/>
    <property type="match status" value="1"/>
</dbReference>
<dbReference type="Pfam" id="PF02775">
    <property type="entry name" value="TPP_enzyme_C"/>
    <property type="match status" value="1"/>
</dbReference>
<keyword evidence="8" id="KW-1185">Reference proteome</keyword>
<dbReference type="GO" id="GO:0000287">
    <property type="term" value="F:magnesium ion binding"/>
    <property type="evidence" value="ECO:0007669"/>
    <property type="project" value="InterPro"/>
</dbReference>
<dbReference type="RefSeq" id="WP_219003634.1">
    <property type="nucleotide sequence ID" value="NZ_CP079194.1"/>
</dbReference>
<evidence type="ECO:0000259" key="4">
    <source>
        <dbReference type="Pfam" id="PF00205"/>
    </source>
</evidence>
<dbReference type="AlphaFoldDB" id="A0A8F6TXS9"/>
<dbReference type="GO" id="GO:0050660">
    <property type="term" value="F:flavin adenine dinucleotide binding"/>
    <property type="evidence" value="ECO:0007669"/>
    <property type="project" value="TreeGrafter"/>
</dbReference>
<sequence>MKRTVGEVLITLLERRGVDTIFGIPGVHTVEMYRGLDGSPIRHITPRHEQSAGFMADGYARATGKPGVCLLITGPGVTNAITPMAQARADSIPMLVISGVNRAETFGQEEGFLHELPDQQAMMAQVAVLSQTLHRGEDLERVVDRAFAAMTTGRPGPVHIEVPLDVMKQQIETPPERAAVETRRSPDAGEISDAAARLSAAKRPMILAGGGAVGAAEAIRSLAEALDAPVVTTTNARGVLGGHPLCIPASPSLPSVRQLMAEADAVLAIGTQFGRTDYDMYEDGKAPALSDLIRVDCDAVQITRGRLPDLAIVSDAHAAVSALVEAVTPRASEAAGAWLAETARKDALAELSAEYLSHIDVIDTITKALPDSRIVGDSTQVIYAGNMYADISQPRGWFNAATGYGALGYGPSAAIGAALGGAATPTVCITGDGGLQFCLSELGTAVDEETPVIFVVWNNHGYQEIERYMVDNQIVPEGVKPSAPDFVAVARAYGMAAERIEGEAGLADALARAAATGKSYLIEMIVP</sequence>
<dbReference type="EMBL" id="CP079194">
    <property type="protein sequence ID" value="QXT40423.1"/>
    <property type="molecule type" value="Genomic_DNA"/>
</dbReference>
<dbReference type="Proteomes" id="UP000825009">
    <property type="component" value="Chromosome"/>
</dbReference>
<dbReference type="GO" id="GO:0009097">
    <property type="term" value="P:isoleucine biosynthetic process"/>
    <property type="evidence" value="ECO:0007669"/>
    <property type="project" value="TreeGrafter"/>
</dbReference>
<dbReference type="GO" id="GO:0009099">
    <property type="term" value="P:L-valine biosynthetic process"/>
    <property type="evidence" value="ECO:0007669"/>
    <property type="project" value="TreeGrafter"/>
</dbReference>
<feature type="domain" description="Thiamine pyrophosphate enzyme central" evidence="4">
    <location>
        <begin position="191"/>
        <end position="323"/>
    </location>
</feature>
<dbReference type="InterPro" id="IPR045229">
    <property type="entry name" value="TPP_enz"/>
</dbReference>
<dbReference type="GO" id="GO:0003984">
    <property type="term" value="F:acetolactate synthase activity"/>
    <property type="evidence" value="ECO:0007669"/>
    <property type="project" value="TreeGrafter"/>
</dbReference>
<evidence type="ECO:0000313" key="8">
    <source>
        <dbReference type="Proteomes" id="UP000825009"/>
    </source>
</evidence>
<evidence type="ECO:0000259" key="5">
    <source>
        <dbReference type="Pfam" id="PF02775"/>
    </source>
</evidence>
<dbReference type="CDD" id="cd00568">
    <property type="entry name" value="TPP_enzymes"/>
    <property type="match status" value="1"/>
</dbReference>
<dbReference type="FunFam" id="3.40.50.970:FF:000007">
    <property type="entry name" value="Acetolactate synthase"/>
    <property type="match status" value="1"/>
</dbReference>
<evidence type="ECO:0000256" key="3">
    <source>
        <dbReference type="RuleBase" id="RU362132"/>
    </source>
</evidence>
<dbReference type="InterPro" id="IPR012001">
    <property type="entry name" value="Thiamin_PyroP_enz_TPP-bd_dom"/>
</dbReference>
<name>A0A8F6TXS9_9RHOB</name>
<proteinExistence type="inferred from homology"/>
<evidence type="ECO:0000256" key="1">
    <source>
        <dbReference type="ARBA" id="ARBA00007812"/>
    </source>
</evidence>
<dbReference type="KEGG" id="gce:KYE46_04015"/>
<dbReference type="NCBIfam" id="NF005712">
    <property type="entry name" value="PRK07524.1"/>
    <property type="match status" value="1"/>
</dbReference>
<evidence type="ECO:0000259" key="6">
    <source>
        <dbReference type="Pfam" id="PF02776"/>
    </source>
</evidence>
<comment type="similarity">
    <text evidence="1 3">Belongs to the TPP enzyme family.</text>
</comment>
<reference evidence="7 8" key="1">
    <citation type="submission" date="2021-07" db="EMBL/GenBank/DDBJ databases">
        <title>A novel Jannaschia species isolated from marine dinoflagellate Ceratoperidinium margalefii.</title>
        <authorList>
            <person name="Jiang Y."/>
            <person name="Li Z."/>
        </authorList>
    </citation>
    <scope>NUCLEOTIDE SEQUENCE [LARGE SCALE GENOMIC DNA]</scope>
    <source>
        <strain evidence="7 8">J12C1-MA-4</strain>
    </source>
</reference>
<dbReference type="InterPro" id="IPR011766">
    <property type="entry name" value="TPP_enzyme_TPP-bd"/>
</dbReference>
<dbReference type="PANTHER" id="PTHR18968">
    <property type="entry name" value="THIAMINE PYROPHOSPHATE ENZYMES"/>
    <property type="match status" value="1"/>
</dbReference>
<gene>
    <name evidence="7" type="ORF">KYE46_04015</name>
</gene>
<evidence type="ECO:0000313" key="7">
    <source>
        <dbReference type="EMBL" id="QXT40423.1"/>
    </source>
</evidence>
<protein>
    <submittedName>
        <fullName evidence="7">5-guanidino-2-oxopentanoate decarboxylase</fullName>
    </submittedName>
</protein>
<evidence type="ECO:0000256" key="2">
    <source>
        <dbReference type="ARBA" id="ARBA00023052"/>
    </source>
</evidence>
<feature type="domain" description="Thiamine pyrophosphate enzyme TPP-binding" evidence="5">
    <location>
        <begin position="386"/>
        <end position="523"/>
    </location>
</feature>